<proteinExistence type="predicted"/>
<accession>A0A0E1NBM5</accession>
<dbReference type="PATRIC" id="fig|630.129.peg.3949"/>
<dbReference type="EMBL" id="CGBR01000015">
    <property type="protein sequence ID" value="CFQ64704.1"/>
    <property type="molecule type" value="Genomic_DNA"/>
</dbReference>
<dbReference type="RefSeq" id="WP_005156687.1">
    <property type="nucleotide sequence ID" value="NZ_CGBC01000001.1"/>
</dbReference>
<evidence type="ECO:0000313" key="5">
    <source>
        <dbReference type="Proteomes" id="UP000048841"/>
    </source>
</evidence>
<dbReference type="Proteomes" id="UP000595309">
    <property type="component" value="Chromosome"/>
</dbReference>
<reference evidence="1 5" key="2">
    <citation type="submission" date="2015-03" db="EMBL/GenBank/DDBJ databases">
        <authorList>
            <person name="Murphy D."/>
        </authorList>
    </citation>
    <scope>NUCLEOTIDE SEQUENCE [LARGE SCALE GENOMIC DNA]</scope>
    <source>
        <strain evidence="1 5">IP26249</strain>
    </source>
</reference>
<reference evidence="2 4" key="1">
    <citation type="submission" date="2015-03" db="EMBL/GenBank/DDBJ databases">
        <authorList>
            <consortium name="Pathogen Informatics"/>
            <person name="Murphy D."/>
        </authorList>
    </citation>
    <scope>NUCLEOTIDE SEQUENCE [LARGE SCALE GENOMIC DNA]</scope>
    <source>
        <strain evidence="2 4">IP05342</strain>
    </source>
</reference>
<keyword evidence="4" id="KW-1185">Reference proteome</keyword>
<evidence type="ECO:0000313" key="4">
    <source>
        <dbReference type="Proteomes" id="UP000041601"/>
    </source>
</evidence>
<dbReference type="EMBL" id="CPXJ01000007">
    <property type="protein sequence ID" value="CND25826.1"/>
    <property type="molecule type" value="Genomic_DNA"/>
</dbReference>
<evidence type="ECO:0000313" key="1">
    <source>
        <dbReference type="EMBL" id="CFQ64704.1"/>
    </source>
</evidence>
<reference evidence="3 6" key="3">
    <citation type="submission" date="2021-01" db="EMBL/GenBank/DDBJ databases">
        <title>FDA dAtabase for Regulatory Grade micrObial Sequences (FDA-ARGOS): Supporting development and validation of Infectious Disease Dx tests.</title>
        <authorList>
            <person name="Blissenbach B."/>
            <person name="Krut O."/>
            <person name="Tallon L."/>
            <person name="Sadzewicz L."/>
            <person name="Zhao X."/>
            <person name="Boylan J."/>
            <person name="Ott S."/>
            <person name="Bowen H."/>
            <person name="Vavikolanu K."/>
            <person name="Mehta A."/>
            <person name="Aluvathingal J."/>
            <person name="Nadendla S."/>
            <person name="Yan Y."/>
            <person name="Sichtig H."/>
        </authorList>
    </citation>
    <scope>NUCLEOTIDE SEQUENCE [LARGE SCALE GENOMIC DNA]</scope>
    <source>
        <strain evidence="3 6">FDAARGOS_1082</strain>
    </source>
</reference>
<dbReference type="Proteomes" id="UP000048841">
    <property type="component" value="Unassembled WGS sequence"/>
</dbReference>
<evidence type="ECO:0000313" key="6">
    <source>
        <dbReference type="Proteomes" id="UP000595309"/>
    </source>
</evidence>
<protein>
    <submittedName>
        <fullName evidence="1">Pathogenicity island 2 effector protein SseE</fullName>
    </submittedName>
</protein>
<evidence type="ECO:0000313" key="2">
    <source>
        <dbReference type="EMBL" id="CND25826.1"/>
    </source>
</evidence>
<dbReference type="OMA" id="EYFGNSH"/>
<sequence length="136" mass="15682">MNNNSLGVNQYLIDKGYLVKKAYFEKSRIEIGDEFYLCGYRVVYRVESGEFIICYLSNNNDNESHGNFLKLFNFINQLGRHSDDISMVRMLVVNNIASSTRQSILTRLIKILLMKGAIIKNIDGDDWLVFDVSGRE</sequence>
<gene>
    <name evidence="1" type="ORF">ERS137941_02419</name>
    <name evidence="2" type="ORF">ERS137959_00710</name>
    <name evidence="3" type="ORF">I6I39_06440</name>
</gene>
<dbReference type="GeneID" id="31411475"/>
<dbReference type="KEGG" id="yet:CH48_1297"/>
<name>A0A0E1NBM5_YEREN</name>
<organism evidence="1 5">
    <name type="scientific">Yersinia enterocolitica</name>
    <dbReference type="NCBI Taxonomy" id="630"/>
    <lineage>
        <taxon>Bacteria</taxon>
        <taxon>Pseudomonadati</taxon>
        <taxon>Pseudomonadota</taxon>
        <taxon>Gammaproteobacteria</taxon>
        <taxon>Enterobacterales</taxon>
        <taxon>Yersiniaceae</taxon>
        <taxon>Yersinia</taxon>
    </lineage>
</organism>
<dbReference type="AlphaFoldDB" id="A0A0E1NBM5"/>
<dbReference type="EMBL" id="CP068146">
    <property type="protein sequence ID" value="QQU48354.1"/>
    <property type="molecule type" value="Genomic_DNA"/>
</dbReference>
<evidence type="ECO:0000313" key="3">
    <source>
        <dbReference type="EMBL" id="QQU48354.1"/>
    </source>
</evidence>
<dbReference type="Proteomes" id="UP000041601">
    <property type="component" value="Unassembled WGS sequence"/>
</dbReference>